<evidence type="ECO:0000259" key="1">
    <source>
        <dbReference type="Pfam" id="PF13524"/>
    </source>
</evidence>
<dbReference type="EC" id="2.4.-.-" evidence="2"/>
<dbReference type="GO" id="GO:0016757">
    <property type="term" value="F:glycosyltransferase activity"/>
    <property type="evidence" value="ECO:0007669"/>
    <property type="project" value="UniProtKB-KW"/>
</dbReference>
<keyword evidence="2" id="KW-0328">Glycosyltransferase</keyword>
<dbReference type="InterPro" id="IPR055259">
    <property type="entry name" value="YkvP/CgeB_Glyco_trans-like"/>
</dbReference>
<dbReference type="RefSeq" id="WP_311535539.1">
    <property type="nucleotide sequence ID" value="NZ_JAVRHQ010000018.1"/>
</dbReference>
<dbReference type="Pfam" id="PF13524">
    <property type="entry name" value="Glyco_trans_1_2"/>
    <property type="match status" value="1"/>
</dbReference>
<keyword evidence="2" id="KW-0808">Transferase</keyword>
<dbReference type="Proteomes" id="UP001262889">
    <property type="component" value="Unassembled WGS sequence"/>
</dbReference>
<proteinExistence type="predicted"/>
<gene>
    <name evidence="2" type="ORF">RM553_13865</name>
</gene>
<reference evidence="2 3" key="1">
    <citation type="submission" date="2023-09" db="EMBL/GenBank/DDBJ databases">
        <authorList>
            <person name="Rey-Velasco X."/>
        </authorList>
    </citation>
    <scope>NUCLEOTIDE SEQUENCE [LARGE SCALE GENOMIC DNA]</scope>
    <source>
        <strain evidence="2 3">F363</strain>
    </source>
</reference>
<feature type="domain" description="Spore protein YkvP/CgeB glycosyl transferase-like" evidence="1">
    <location>
        <begin position="210"/>
        <end position="354"/>
    </location>
</feature>
<evidence type="ECO:0000313" key="2">
    <source>
        <dbReference type="EMBL" id="MDT0643920.1"/>
    </source>
</evidence>
<sequence length="371" mass="42064">MIKEKLNIAFFGSSIVSAYWNGAATYYRGIVKALHKMGHEVTFYEPDIFERQQHRDIEDPDWCNVIVYQKDKVSLRGLLRKAQEEADVIIKASGVGAFDDFLEEEVAKMKSDHNLVIFWDVDAPATLDRIENDENDPFRKLIPQYDFILTYGGGQPVIDAYEKNGAQKCIPIYNALDTDTHFPVDADKKFDGTLAFLGNRLPDREARVEEFFLKPAADLPKHQFLIGGSGWGDKPMPENVEYVGHVYTKDHNAFNCTPMAVLNISRDSMAKYGFSPATRVFEAAGAGACIITDYWKGINTFFEPDEEIMVVKDGEEMKKVLSELTPEKAKKIGKAAYKKVLAKHTYEHRAELLESVISRKLHHQTEEVKPS</sequence>
<organism evidence="2 3">
    <name type="scientific">Autumnicola tepida</name>
    <dbReference type="NCBI Taxonomy" id="3075595"/>
    <lineage>
        <taxon>Bacteria</taxon>
        <taxon>Pseudomonadati</taxon>
        <taxon>Bacteroidota</taxon>
        <taxon>Flavobacteriia</taxon>
        <taxon>Flavobacteriales</taxon>
        <taxon>Flavobacteriaceae</taxon>
        <taxon>Autumnicola</taxon>
    </lineage>
</organism>
<name>A0ABU3CC64_9FLAO</name>
<evidence type="ECO:0000313" key="3">
    <source>
        <dbReference type="Proteomes" id="UP001262889"/>
    </source>
</evidence>
<comment type="caution">
    <text evidence="2">The sequence shown here is derived from an EMBL/GenBank/DDBJ whole genome shotgun (WGS) entry which is preliminary data.</text>
</comment>
<keyword evidence="3" id="KW-1185">Reference proteome</keyword>
<dbReference type="EMBL" id="JAVRHQ010000018">
    <property type="protein sequence ID" value="MDT0643920.1"/>
    <property type="molecule type" value="Genomic_DNA"/>
</dbReference>
<dbReference type="SUPFAM" id="SSF53756">
    <property type="entry name" value="UDP-Glycosyltransferase/glycogen phosphorylase"/>
    <property type="match status" value="1"/>
</dbReference>
<protein>
    <submittedName>
        <fullName evidence="2">Glycosyltransferase</fullName>
        <ecNumber evidence="2">2.4.-.-</ecNumber>
    </submittedName>
</protein>
<accession>A0ABU3CC64</accession>